<dbReference type="EMBL" id="JAODYY010000025">
    <property type="protein sequence ID" value="MDH0127080.1"/>
    <property type="molecule type" value="Genomic_DNA"/>
</dbReference>
<organism evidence="1 2">
    <name type="scientific">Brucella intermedia GD04153</name>
    <dbReference type="NCBI Taxonomy" id="2975438"/>
    <lineage>
        <taxon>Bacteria</taxon>
        <taxon>Pseudomonadati</taxon>
        <taxon>Pseudomonadota</taxon>
        <taxon>Alphaproteobacteria</taxon>
        <taxon>Hyphomicrobiales</taxon>
        <taxon>Brucellaceae</taxon>
        <taxon>Brucella/Ochrobactrum group</taxon>
        <taxon>Brucella</taxon>
    </lineage>
</organism>
<evidence type="ECO:0000313" key="2">
    <source>
        <dbReference type="Proteomes" id="UP001158087"/>
    </source>
</evidence>
<proteinExistence type="predicted"/>
<gene>
    <name evidence="1" type="ORF">N7376_24230</name>
</gene>
<dbReference type="Proteomes" id="UP001158087">
    <property type="component" value="Unassembled WGS sequence"/>
</dbReference>
<accession>A0AA42H2F0</accession>
<evidence type="ECO:0000313" key="1">
    <source>
        <dbReference type="EMBL" id="MDH0127080.1"/>
    </source>
</evidence>
<dbReference type="AlphaFoldDB" id="A0AA42H2F0"/>
<comment type="caution">
    <text evidence="1">The sequence shown here is derived from an EMBL/GenBank/DDBJ whole genome shotgun (WGS) entry which is preliminary data.</text>
</comment>
<protein>
    <submittedName>
        <fullName evidence="1">Uncharacterized protein</fullName>
    </submittedName>
</protein>
<reference evidence="1" key="1">
    <citation type="submission" date="2022-09" db="EMBL/GenBank/DDBJ databases">
        <title>Intensive care unit water sources are persistently colonized with multi-drug resistant bacteria and are the site of extensive horizontal gene transfer of antibiotic resistance genes.</title>
        <authorList>
            <person name="Diorio-Toth L."/>
        </authorList>
    </citation>
    <scope>NUCLEOTIDE SEQUENCE</scope>
    <source>
        <strain evidence="1">GD04153</strain>
    </source>
</reference>
<sequence length="75" mass="8883">MKKDDAERQFKYLCDVWAKEKNIPMDGSVDPSYSDFTTWLHQNGYSEVMNFRGRGGAIGYMSQWFDEAFKQTWKN</sequence>
<name>A0AA42H2F0_9HYPH</name>